<feature type="region of interest" description="Disordered" evidence="2">
    <location>
        <begin position="316"/>
        <end position="378"/>
    </location>
</feature>
<comment type="caution">
    <text evidence="3">The sequence shown here is derived from an EMBL/GenBank/DDBJ whole genome shotgun (WGS) entry which is preliminary data.</text>
</comment>
<evidence type="ECO:0000256" key="2">
    <source>
        <dbReference type="SAM" id="MobiDB-lite"/>
    </source>
</evidence>
<feature type="compositionally biased region" description="Low complexity" evidence="2">
    <location>
        <begin position="352"/>
        <end position="365"/>
    </location>
</feature>
<dbReference type="PANTHER" id="PTHR36764">
    <property type="entry name" value="TRNA (ILE)-LYSIDINE SYNTHASE"/>
    <property type="match status" value="1"/>
</dbReference>
<feature type="compositionally biased region" description="Low complexity" evidence="2">
    <location>
        <begin position="49"/>
        <end position="62"/>
    </location>
</feature>
<organism evidence="3 4">
    <name type="scientific">Tetracentron sinense</name>
    <name type="common">Spur-leaf</name>
    <dbReference type="NCBI Taxonomy" id="13715"/>
    <lineage>
        <taxon>Eukaryota</taxon>
        <taxon>Viridiplantae</taxon>
        <taxon>Streptophyta</taxon>
        <taxon>Embryophyta</taxon>
        <taxon>Tracheophyta</taxon>
        <taxon>Spermatophyta</taxon>
        <taxon>Magnoliopsida</taxon>
        <taxon>Trochodendrales</taxon>
        <taxon>Trochodendraceae</taxon>
        <taxon>Tetracentron</taxon>
    </lineage>
</organism>
<dbReference type="OMA" id="RHPSPWN"/>
<evidence type="ECO:0000256" key="1">
    <source>
        <dbReference type="SAM" id="Coils"/>
    </source>
</evidence>
<feature type="compositionally biased region" description="Polar residues" evidence="2">
    <location>
        <begin position="82"/>
        <end position="98"/>
    </location>
</feature>
<gene>
    <name evidence="3" type="ORF">HHK36_015241</name>
</gene>
<dbReference type="GO" id="GO:0009507">
    <property type="term" value="C:chloroplast"/>
    <property type="evidence" value="ECO:0007669"/>
    <property type="project" value="TreeGrafter"/>
</dbReference>
<keyword evidence="1" id="KW-0175">Coiled coil</keyword>
<dbReference type="EMBL" id="JABCRI010000010">
    <property type="protein sequence ID" value="KAF8399376.1"/>
    <property type="molecule type" value="Genomic_DNA"/>
</dbReference>
<keyword evidence="4" id="KW-1185">Reference proteome</keyword>
<name>A0A835DDN9_TETSI</name>
<sequence>MVAISLYRGNLHRVPDVPRRWLMPTRRISLKDFRFLLNKRAKALSRLRSSAADAATATTSNPNPNPNPNSKQQEEGVGDNGCSKQNYNQTTEAPQPQSKPAKVSDSEEAPSKHQTDGDVKDQNRADCEFPREIDESVSSPGRKSVVPDSGCGPKDGGDVSQALQAENPVVLAEPTLEINNKGDVISDKEKRKRDFEEKLQILNAKKHNLVQMLKQILNAEEEMKRRNSMQGSVIRPSVPLQVDATIDSGSMTRHVPRMGSEANFGGDEGGDAEDVSNHNSHSRHLHRMSSTSPSADSPLRRPAFSTLQHNVVPYTNRAGLGATGSPSRFAPTGHQGHSANLPPVSVSGTHYTASSPSPAASGGTSVFRDARLTSPSWN</sequence>
<evidence type="ECO:0000313" key="4">
    <source>
        <dbReference type="Proteomes" id="UP000655225"/>
    </source>
</evidence>
<dbReference type="PANTHER" id="PTHR36764:SF1">
    <property type="entry name" value="TRNA (ILE)-LYSIDINE SYNTHASE"/>
    <property type="match status" value="1"/>
</dbReference>
<reference evidence="3 4" key="1">
    <citation type="submission" date="2020-04" db="EMBL/GenBank/DDBJ databases">
        <title>Plant Genome Project.</title>
        <authorList>
            <person name="Zhang R.-G."/>
        </authorList>
    </citation>
    <scope>NUCLEOTIDE SEQUENCE [LARGE SCALE GENOMIC DNA]</scope>
    <source>
        <strain evidence="3">YNK0</strain>
        <tissue evidence="3">Leaf</tissue>
    </source>
</reference>
<feature type="compositionally biased region" description="Basic and acidic residues" evidence="2">
    <location>
        <begin position="102"/>
        <end position="134"/>
    </location>
</feature>
<accession>A0A835DDN9</accession>
<feature type="region of interest" description="Disordered" evidence="2">
    <location>
        <begin position="48"/>
        <end position="160"/>
    </location>
</feature>
<dbReference type="AlphaFoldDB" id="A0A835DDN9"/>
<dbReference type="OrthoDB" id="1922268at2759"/>
<dbReference type="Proteomes" id="UP000655225">
    <property type="component" value="Unassembled WGS sequence"/>
</dbReference>
<feature type="region of interest" description="Disordered" evidence="2">
    <location>
        <begin position="250"/>
        <end position="301"/>
    </location>
</feature>
<protein>
    <submittedName>
        <fullName evidence="3">Uncharacterized protein</fullName>
    </submittedName>
</protein>
<feature type="coiled-coil region" evidence="1">
    <location>
        <begin position="185"/>
        <end position="222"/>
    </location>
</feature>
<evidence type="ECO:0000313" key="3">
    <source>
        <dbReference type="EMBL" id="KAF8399376.1"/>
    </source>
</evidence>
<proteinExistence type="predicted"/>